<dbReference type="EMBL" id="CP040017">
    <property type="protein sequence ID" value="QCP09070.1"/>
    <property type="molecule type" value="Genomic_DNA"/>
</dbReference>
<feature type="domain" description="TraG P-loop" evidence="2">
    <location>
        <begin position="510"/>
        <end position="580"/>
    </location>
</feature>
<evidence type="ECO:0000313" key="3">
    <source>
        <dbReference type="EMBL" id="QCP09070.1"/>
    </source>
</evidence>
<feature type="domain" description="TraG P-loop" evidence="2">
    <location>
        <begin position="645"/>
        <end position="870"/>
    </location>
</feature>
<reference evidence="3 4" key="1">
    <citation type="submission" date="2019-05" db="EMBL/GenBank/DDBJ databases">
        <title>Draft Genome Sequences of Six Type Strains of the Genus Massilia.</title>
        <authorList>
            <person name="Miess H."/>
            <person name="Frediansyhah A."/>
            <person name="Gross H."/>
        </authorList>
    </citation>
    <scope>NUCLEOTIDE SEQUENCE [LARGE SCALE GENOMIC DNA]</scope>
    <source>
        <strain evidence="3 4">DSMZ 26121</strain>
    </source>
</reference>
<feature type="region of interest" description="Disordered" evidence="1">
    <location>
        <begin position="1"/>
        <end position="23"/>
    </location>
</feature>
<dbReference type="PANTHER" id="PTHR38467:SF1">
    <property type="entry name" value="CONJUGATIVE TRANSFER: ASSEMBLY"/>
    <property type="match status" value="1"/>
</dbReference>
<dbReference type="InterPro" id="IPR027417">
    <property type="entry name" value="P-loop_NTPase"/>
</dbReference>
<dbReference type="SUPFAM" id="SSF52540">
    <property type="entry name" value="P-loop containing nucleoside triphosphate hydrolases"/>
    <property type="match status" value="1"/>
</dbReference>
<dbReference type="InterPro" id="IPR053155">
    <property type="entry name" value="F-pilin_assembly_TraC"/>
</dbReference>
<dbReference type="Pfam" id="PF11130">
    <property type="entry name" value="TraC_F_IV"/>
    <property type="match status" value="1"/>
</dbReference>
<evidence type="ECO:0000256" key="1">
    <source>
        <dbReference type="SAM" id="MobiDB-lite"/>
    </source>
</evidence>
<evidence type="ECO:0000313" key="4">
    <source>
        <dbReference type="Proteomes" id="UP000298763"/>
    </source>
</evidence>
<dbReference type="Gene3D" id="1.10.8.730">
    <property type="match status" value="1"/>
</dbReference>
<dbReference type="PANTHER" id="PTHR38467">
    <property type="match status" value="1"/>
</dbReference>
<sequence>MSARTAMRRQPPARPWKPPANRNKPMNNLLHQLVAPFLRPATPSPSATASALRTLTRPQQFASLLPHSAYLADSGLFVLDTGARERNRRVQGLGFVIELVPQTGATEDMISVLLPLFADAPPGANLQVSLYGGTDIREHIQHASLLRGRSMQPPLGMERRSTDIYRVLMRQRAGHYLAHTRQRPIPHMPSLIRDYRLFVSVCLPAPSIDGESAATLLRFRDGMRSTLKSAEFRNWDWNAADLIGWCRTLVNPDKYLSGSAAAGYDEGRLLLHQIVDADAVCCPSDDGKSLRYGQLGSPDETHCRLYAVNRYPKDYPLWGMGNLIGDFYQQQLGYPCPFLITMGVHVLDPSRLRDAATMRGARATSNASSPMARFMPQFQQIKTDWDTVNRAYDAGHGEIEMFHQLMLMAPPDEIDAAEMSATALWGSRGFRLVSQQYMQVPAMLTSLPLGFTPALRDFYRRTGLVSKKVSHNAVNLAPMIAEWKGTPTPVLQLVGRRGQLMSLDLFDNTGGNYNFAVAASSGSGKSALANELTTGYLGTGGQVRWIDVGRSYEKISALFGGTFIEFKLNPQERFSMNPFDQIVDIAEDMEMLKPMVAQMASPSGTLTDYHRSVLEIAILAAWRQHGQAMTIDNIAAVLQAHRDREARRLADQLFPYTKNGMYGRYFEGPCTIDFTNDLIVLELEELNSKKDLQSVALFIMMFRISQEMYRQRRDRRKLCGIDEAWDLMAGGNSGRFIEEGYRRARKYGGSFGTLTQSIGDYDKSPAAQAALENADWLFLLRQKEDSIEKLARSGRMKMDDVLKRILTSLKTEQGLYSEIFVSSPMGRGVGRLLLDPFSLLAYSTAPDDWRAIEHYRAQGLSIVDAIESVLRDRAIHQGASHASR</sequence>
<dbReference type="Pfam" id="PF19044">
    <property type="entry name" value="P-loop_TraG"/>
    <property type="match status" value="2"/>
</dbReference>
<accession>A0ABX5UCZ3</accession>
<name>A0ABX5UCZ3_9BURK</name>
<dbReference type="Gene3D" id="3.40.50.300">
    <property type="entry name" value="P-loop containing nucleotide triphosphate hydrolases"/>
    <property type="match status" value="1"/>
</dbReference>
<gene>
    <name evidence="3" type="primary">traC</name>
    <name evidence="3" type="ORF">FCL38_00430</name>
</gene>
<dbReference type="InterPro" id="IPR025955">
    <property type="entry name" value="TraC/Conjuga_ATPase"/>
</dbReference>
<evidence type="ECO:0000259" key="2">
    <source>
        <dbReference type="Pfam" id="PF19044"/>
    </source>
</evidence>
<dbReference type="InterPro" id="IPR014117">
    <property type="entry name" value="TraC-F-type"/>
</dbReference>
<organism evidence="3 4">
    <name type="scientific">Pseudoduganella umbonata</name>
    <dbReference type="NCBI Taxonomy" id="864828"/>
    <lineage>
        <taxon>Bacteria</taxon>
        <taxon>Pseudomonadati</taxon>
        <taxon>Pseudomonadota</taxon>
        <taxon>Betaproteobacteria</taxon>
        <taxon>Burkholderiales</taxon>
        <taxon>Oxalobacteraceae</taxon>
        <taxon>Telluria group</taxon>
        <taxon>Pseudoduganella</taxon>
    </lineage>
</organism>
<proteinExistence type="predicted"/>
<dbReference type="CDD" id="cd01127">
    <property type="entry name" value="TrwB_TraG_TraD_VirD4"/>
    <property type="match status" value="1"/>
</dbReference>
<dbReference type="NCBIfam" id="TIGR02746">
    <property type="entry name" value="TraC-F-type"/>
    <property type="match status" value="1"/>
</dbReference>
<keyword evidence="4" id="KW-1185">Reference proteome</keyword>
<dbReference type="Proteomes" id="UP000298763">
    <property type="component" value="Chromosome"/>
</dbReference>
<dbReference type="InterPro" id="IPR043964">
    <property type="entry name" value="P-loop_TraG"/>
</dbReference>
<protein>
    <submittedName>
        <fullName evidence="3">Type IV secretion system protein TraC</fullName>
    </submittedName>
</protein>